<feature type="compositionally biased region" description="Polar residues" evidence="1">
    <location>
        <begin position="168"/>
        <end position="184"/>
    </location>
</feature>
<feature type="compositionally biased region" description="Polar residues" evidence="1">
    <location>
        <begin position="339"/>
        <end position="350"/>
    </location>
</feature>
<sequence>MLRSGVDHKCSLKEKLAELAEEVNSQEDDVRHSSVFQTYTSKAARRRSPPNHACRESLASLELLPVSAQKARWERLMTKNVNTIPQKPMCKPTITQDCRLEPMNPATTVRNVCQPPSVKQHPLDGVRSCVNQGERERLERQAELEQLRRKQPVQSSLECVSKVITNTLPSVRPSSPVTDNSQVNEEYRLPPPPSPPSLSKIPDGGGASREQGQSECLPNKNASHEDIMTKLDTPVESTVSQPLLESEFCDYGLSVTENDASETYAKSHSYYSRPKFGAKRAHSYSKTENDALPRQRSVTFEAPPGTAPGDTTSEATVDSDVDSASCGMRFSERPDTHASKTVKNISSSEGDSPISEHFGSSENGEDSDADLSELLDVALEEAAAEPTFSLADKENRDFSTASNAVRLSSESVDLDNVCSDPEFLLHADADCTERVRRSRSGSLRRRNSRAGDCNRAFSASRRHQQGGTVVDALLDDSRVTPTKSVTRICFGEHGRLTSPISESQRRIDRLAELPKLLQAERNVILQASSALHHCTAYSLSAGSDKGGPHPTPKRSRLGASTGPSVGSGNLFGPGSMPFVEANRMLVIACQRRQVLMEELALLHRGSPVLIPPGRGDPIRARLRLSAVRLGLKQFNKSGDPTSGGGGFVVLDSTKPELFVKCGGLPPSATQYHLLAILKCRGEGRMYHTEM</sequence>
<proteinExistence type="predicted"/>
<feature type="non-terminal residue" evidence="2">
    <location>
        <position position="1"/>
    </location>
</feature>
<accession>A0A8S9YBR2</accession>
<evidence type="ECO:0000313" key="2">
    <source>
        <dbReference type="EMBL" id="KAF7232543.1"/>
    </source>
</evidence>
<evidence type="ECO:0000256" key="1">
    <source>
        <dbReference type="SAM" id="MobiDB-lite"/>
    </source>
</evidence>
<evidence type="ECO:0000313" key="3">
    <source>
        <dbReference type="Proteomes" id="UP000822476"/>
    </source>
</evidence>
<reference evidence="2" key="1">
    <citation type="submission" date="2019-07" db="EMBL/GenBank/DDBJ databases">
        <title>Annotation for the trematode Paragonimus miyazaki's.</title>
        <authorList>
            <person name="Choi Y.-J."/>
        </authorList>
    </citation>
    <scope>NUCLEOTIDE SEQUENCE</scope>
    <source>
        <strain evidence="2">Japan</strain>
    </source>
</reference>
<dbReference type="AlphaFoldDB" id="A0A8S9YBR2"/>
<comment type="caution">
    <text evidence="2">The sequence shown here is derived from an EMBL/GenBank/DDBJ whole genome shotgun (WGS) entry which is preliminary data.</text>
</comment>
<protein>
    <submittedName>
        <fullName evidence="2">Uncharacterized protein</fullName>
    </submittedName>
</protein>
<dbReference type="EMBL" id="JTDE01021737">
    <property type="protein sequence ID" value="KAF7232543.1"/>
    <property type="molecule type" value="Genomic_DNA"/>
</dbReference>
<keyword evidence="3" id="KW-1185">Reference proteome</keyword>
<dbReference type="OrthoDB" id="5915976at2759"/>
<feature type="region of interest" description="Disordered" evidence="1">
    <location>
        <begin position="168"/>
        <end position="220"/>
    </location>
</feature>
<organism evidence="2 3">
    <name type="scientific">Paragonimus skrjabini miyazakii</name>
    <dbReference type="NCBI Taxonomy" id="59628"/>
    <lineage>
        <taxon>Eukaryota</taxon>
        <taxon>Metazoa</taxon>
        <taxon>Spiralia</taxon>
        <taxon>Lophotrochozoa</taxon>
        <taxon>Platyhelminthes</taxon>
        <taxon>Trematoda</taxon>
        <taxon>Digenea</taxon>
        <taxon>Plagiorchiida</taxon>
        <taxon>Troglotremata</taxon>
        <taxon>Troglotrematidae</taxon>
        <taxon>Paragonimus</taxon>
    </lineage>
</organism>
<dbReference type="Proteomes" id="UP000822476">
    <property type="component" value="Unassembled WGS sequence"/>
</dbReference>
<gene>
    <name evidence="2" type="ORF">EG68_11411</name>
</gene>
<feature type="region of interest" description="Disordered" evidence="1">
    <location>
        <begin position="540"/>
        <end position="566"/>
    </location>
</feature>
<feature type="region of interest" description="Disordered" evidence="1">
    <location>
        <begin position="276"/>
        <end position="368"/>
    </location>
</feature>
<name>A0A8S9YBR2_9TREM</name>